<comment type="caution">
    <text evidence="5">The sequence shown here is derived from an EMBL/GenBank/DDBJ whole genome shotgun (WGS) entry which is preliminary data.</text>
</comment>
<sequence>MANSLSQFQTIKNSTNRLVISAEDVSDLWPTVKPAFEARLPFKRASLNNKARNPVLVEKLSAEFILITDSRLRSQFPQEQLLCCFREPYATVVLVTCEDLDEVLFTHFAEKFKEQYNIDVYSNAKACIRLRAAGEKLKKVLSANPEAPLNIECLMDEEDVKGFITREEFEILASGLLERISKPCSQALLEAGLNAEKIVSVELVGSGSRIPVVGTLLTSLFKREPSRKLNASECVARGCALQCAMLSHVYRVRDYKVQDISSFFSYGFSSDEGPISVGSNGVIFPKGQLIPSTAILQLQRTSFFHLEAFYSNQYELPPGISPKIKFLHDCSICPVCMGLPGALPVLNSKFDRKQYFYPDLPKGYQISQFDVPIAASGFLDDVLCQRFGNNCYVRYGRGYIPSKKQAVLAAFNDRDVSYSSINALIEDIIHSNTNKSSIATADLFSGGAVGAVMEEGGHKNRQSQTSISSRKNWSSLEESKAQQEEIGDGANLTISFAGELLHGAEELIRMGLHPSEIISGSSSRLSYSPSMDLQVCGACTKLLSDKSA</sequence>
<dbReference type="GO" id="GO:0005634">
    <property type="term" value="C:nucleus"/>
    <property type="evidence" value="ECO:0007669"/>
    <property type="project" value="TreeGrafter"/>
</dbReference>
<dbReference type="Gene3D" id="3.90.640.10">
    <property type="entry name" value="Actin, Chain A, domain 4"/>
    <property type="match status" value="1"/>
</dbReference>
<evidence type="ECO:0000256" key="2">
    <source>
        <dbReference type="ARBA" id="ARBA00022840"/>
    </source>
</evidence>
<dbReference type="Pfam" id="PF00012">
    <property type="entry name" value="HSP70"/>
    <property type="match status" value="1"/>
</dbReference>
<keyword evidence="1" id="KW-0547">Nucleotide-binding</keyword>
<dbReference type="Proteomes" id="UP001058974">
    <property type="component" value="Chromosome 5"/>
</dbReference>
<dbReference type="SUPFAM" id="SSF53067">
    <property type="entry name" value="Actin-like ATPase domain"/>
    <property type="match status" value="1"/>
</dbReference>
<dbReference type="InterPro" id="IPR002423">
    <property type="entry name" value="Cpn60/GroEL/TCP-1"/>
</dbReference>
<dbReference type="Gene3D" id="1.10.560.10">
    <property type="entry name" value="GroEL-like equatorial domain"/>
    <property type="match status" value="1"/>
</dbReference>
<dbReference type="AlphaFoldDB" id="A0A9D4WJF4"/>
<accession>A0A9D4WJF4</accession>
<evidence type="ECO:0000313" key="6">
    <source>
        <dbReference type="Proteomes" id="UP001058974"/>
    </source>
</evidence>
<dbReference type="SUPFAM" id="SSF48592">
    <property type="entry name" value="GroEL equatorial domain-like"/>
    <property type="match status" value="1"/>
</dbReference>
<feature type="domain" description="Aspartyl/Glutamyl-tRNA(Gln) amidotransferase subunit B/E catalytic" evidence="4">
    <location>
        <begin position="347"/>
        <end position="380"/>
    </location>
</feature>
<dbReference type="InterPro" id="IPR013126">
    <property type="entry name" value="Hsp_70_fam"/>
</dbReference>
<evidence type="ECO:0000259" key="4">
    <source>
        <dbReference type="Pfam" id="PF02934"/>
    </source>
</evidence>
<dbReference type="InterPro" id="IPR027413">
    <property type="entry name" value="GROEL-like_equatorial_sf"/>
</dbReference>
<dbReference type="GO" id="GO:0005524">
    <property type="term" value="F:ATP binding"/>
    <property type="evidence" value="ECO:0007669"/>
    <property type="project" value="UniProtKB-KW"/>
</dbReference>
<dbReference type="Gene3D" id="3.30.420.40">
    <property type="match status" value="2"/>
</dbReference>
<keyword evidence="2" id="KW-0067">ATP-binding</keyword>
<dbReference type="Gramene" id="Psat05G0046100-T1">
    <property type="protein sequence ID" value="KAI5402867.1"/>
    <property type="gene ID" value="KIW84_050461"/>
</dbReference>
<feature type="compositionally biased region" description="Polar residues" evidence="3">
    <location>
        <begin position="462"/>
        <end position="476"/>
    </location>
</feature>
<keyword evidence="6" id="KW-1185">Reference proteome</keyword>
<dbReference type="EMBL" id="JAMSHJ010000005">
    <property type="protein sequence ID" value="KAI5402867.1"/>
    <property type="molecule type" value="Genomic_DNA"/>
</dbReference>
<dbReference type="InterPro" id="IPR014746">
    <property type="entry name" value="Gln_synth/guanido_kin_cat_dom"/>
</dbReference>
<feature type="region of interest" description="Disordered" evidence="3">
    <location>
        <begin position="456"/>
        <end position="478"/>
    </location>
</feature>
<name>A0A9D4WJF4_PEA</name>
<dbReference type="GO" id="GO:0016874">
    <property type="term" value="F:ligase activity"/>
    <property type="evidence" value="ECO:0007669"/>
    <property type="project" value="InterPro"/>
</dbReference>
<reference evidence="5 6" key="1">
    <citation type="journal article" date="2022" name="Nat. Genet.">
        <title>Improved pea reference genome and pan-genome highlight genomic features and evolutionary characteristics.</title>
        <authorList>
            <person name="Yang T."/>
            <person name="Liu R."/>
            <person name="Luo Y."/>
            <person name="Hu S."/>
            <person name="Wang D."/>
            <person name="Wang C."/>
            <person name="Pandey M.K."/>
            <person name="Ge S."/>
            <person name="Xu Q."/>
            <person name="Li N."/>
            <person name="Li G."/>
            <person name="Huang Y."/>
            <person name="Saxena R.K."/>
            <person name="Ji Y."/>
            <person name="Li M."/>
            <person name="Yan X."/>
            <person name="He Y."/>
            <person name="Liu Y."/>
            <person name="Wang X."/>
            <person name="Xiang C."/>
            <person name="Varshney R.K."/>
            <person name="Ding H."/>
            <person name="Gao S."/>
            <person name="Zong X."/>
        </authorList>
    </citation>
    <scope>NUCLEOTIDE SEQUENCE [LARGE SCALE GENOMIC DNA]</scope>
    <source>
        <strain evidence="5 6">cv. Zhongwan 6</strain>
    </source>
</reference>
<dbReference type="FunFam" id="3.90.640.10:FF:000004">
    <property type="entry name" value="Heat shock 70 kDa protein 4"/>
    <property type="match status" value="1"/>
</dbReference>
<dbReference type="SUPFAM" id="SSF55931">
    <property type="entry name" value="Glutamine synthetase/guanido kinase"/>
    <property type="match status" value="1"/>
</dbReference>
<gene>
    <name evidence="5" type="ORF">KIW84_050461</name>
</gene>
<dbReference type="Pfam" id="PF00118">
    <property type="entry name" value="Cpn60_TCP1"/>
    <property type="match status" value="1"/>
</dbReference>
<dbReference type="GO" id="GO:0005829">
    <property type="term" value="C:cytosol"/>
    <property type="evidence" value="ECO:0007669"/>
    <property type="project" value="TreeGrafter"/>
</dbReference>
<organism evidence="5 6">
    <name type="scientific">Pisum sativum</name>
    <name type="common">Garden pea</name>
    <name type="synonym">Lathyrus oleraceus</name>
    <dbReference type="NCBI Taxonomy" id="3888"/>
    <lineage>
        <taxon>Eukaryota</taxon>
        <taxon>Viridiplantae</taxon>
        <taxon>Streptophyta</taxon>
        <taxon>Embryophyta</taxon>
        <taxon>Tracheophyta</taxon>
        <taxon>Spermatophyta</taxon>
        <taxon>Magnoliopsida</taxon>
        <taxon>eudicotyledons</taxon>
        <taxon>Gunneridae</taxon>
        <taxon>Pentapetalae</taxon>
        <taxon>rosids</taxon>
        <taxon>fabids</taxon>
        <taxon>Fabales</taxon>
        <taxon>Fabaceae</taxon>
        <taxon>Papilionoideae</taxon>
        <taxon>50 kb inversion clade</taxon>
        <taxon>NPAAA clade</taxon>
        <taxon>Hologalegina</taxon>
        <taxon>IRL clade</taxon>
        <taxon>Fabeae</taxon>
        <taxon>Lathyrus</taxon>
    </lineage>
</organism>
<dbReference type="InterPro" id="IPR029047">
    <property type="entry name" value="HSP70_peptide-bd_sf"/>
</dbReference>
<proteinExistence type="predicted"/>
<dbReference type="Pfam" id="PF02934">
    <property type="entry name" value="GatB_N"/>
    <property type="match status" value="1"/>
</dbReference>
<dbReference type="GO" id="GO:0140662">
    <property type="term" value="F:ATP-dependent protein folding chaperone"/>
    <property type="evidence" value="ECO:0007669"/>
    <property type="project" value="InterPro"/>
</dbReference>
<dbReference type="InterPro" id="IPR006075">
    <property type="entry name" value="Asn/Gln-tRNA_Trfase_suB/E_cat"/>
</dbReference>
<protein>
    <recommendedName>
        <fullName evidence="4">Aspartyl/Glutamyl-tRNA(Gln) amidotransferase subunit B/E catalytic domain-containing protein</fullName>
    </recommendedName>
</protein>
<evidence type="ECO:0000256" key="3">
    <source>
        <dbReference type="SAM" id="MobiDB-lite"/>
    </source>
</evidence>
<dbReference type="PANTHER" id="PTHR45639:SF10">
    <property type="entry name" value="HEAT SHOCK 70 KDA PROTEIN 16 ISOFORM X1"/>
    <property type="match status" value="1"/>
</dbReference>
<dbReference type="PANTHER" id="PTHR45639">
    <property type="entry name" value="HSC70CB, ISOFORM G-RELATED"/>
    <property type="match status" value="1"/>
</dbReference>
<dbReference type="Gene3D" id="2.60.34.10">
    <property type="entry name" value="Substrate Binding Domain Of DNAk, Chain A, domain 1"/>
    <property type="match status" value="1"/>
</dbReference>
<evidence type="ECO:0000313" key="5">
    <source>
        <dbReference type="EMBL" id="KAI5402867.1"/>
    </source>
</evidence>
<evidence type="ECO:0000256" key="1">
    <source>
        <dbReference type="ARBA" id="ARBA00022741"/>
    </source>
</evidence>
<dbReference type="InterPro" id="IPR043129">
    <property type="entry name" value="ATPase_NBD"/>
</dbReference>